<reference evidence="1 2" key="1">
    <citation type="submission" date="2024-08" db="EMBL/GenBank/DDBJ databases">
        <title>Two novel Cytobacillus novel species.</title>
        <authorList>
            <person name="Liu G."/>
        </authorList>
    </citation>
    <scope>NUCLEOTIDE SEQUENCE [LARGE SCALE GENOMIC DNA]</scope>
    <source>
        <strain evidence="1 2">FJAT-54145</strain>
    </source>
</reference>
<evidence type="ECO:0000313" key="1">
    <source>
        <dbReference type="EMBL" id="MFE8701205.1"/>
    </source>
</evidence>
<name>A0ABW6KE84_9BACI</name>
<gene>
    <name evidence="1" type="ORF">ACFYKX_11420</name>
</gene>
<evidence type="ECO:0000313" key="2">
    <source>
        <dbReference type="Proteomes" id="UP001601059"/>
    </source>
</evidence>
<dbReference type="Proteomes" id="UP001601059">
    <property type="component" value="Unassembled WGS sequence"/>
</dbReference>
<protein>
    <submittedName>
        <fullName evidence="1">Uncharacterized protein</fullName>
    </submittedName>
</protein>
<dbReference type="EMBL" id="JBIACK010000004">
    <property type="protein sequence ID" value="MFE8701205.1"/>
    <property type="molecule type" value="Genomic_DNA"/>
</dbReference>
<accession>A0ABW6KE84</accession>
<proteinExistence type="predicted"/>
<sequence length="66" mass="7567">MKPEDILSLTQTLTPHESHLLVTLTDGRSYKGCYQKTEFGILILQPKVIRSQYLFAFEQIKAITVL</sequence>
<keyword evidence="2" id="KW-1185">Reference proteome</keyword>
<comment type="caution">
    <text evidence="1">The sequence shown here is derived from an EMBL/GenBank/DDBJ whole genome shotgun (WGS) entry which is preliminary data.</text>
</comment>
<dbReference type="RefSeq" id="WP_389361115.1">
    <property type="nucleotide sequence ID" value="NZ_JBIACK010000004.1"/>
</dbReference>
<organism evidence="1 2">
    <name type="scientific">Cytobacillus spartinae</name>
    <dbReference type="NCBI Taxonomy" id="3299023"/>
    <lineage>
        <taxon>Bacteria</taxon>
        <taxon>Bacillati</taxon>
        <taxon>Bacillota</taxon>
        <taxon>Bacilli</taxon>
        <taxon>Bacillales</taxon>
        <taxon>Bacillaceae</taxon>
        <taxon>Cytobacillus</taxon>
    </lineage>
</organism>